<reference evidence="2 3" key="1">
    <citation type="journal article" date="2021" name="Plant Biotechnol. J.">
        <title>Multi-omics assisted identification of the key and species-specific regulatory components of drought-tolerant mechanisms in Gossypium stocksii.</title>
        <authorList>
            <person name="Yu D."/>
            <person name="Ke L."/>
            <person name="Zhang D."/>
            <person name="Wu Y."/>
            <person name="Sun Y."/>
            <person name="Mei J."/>
            <person name="Sun J."/>
            <person name="Sun Y."/>
        </authorList>
    </citation>
    <scope>NUCLEOTIDE SEQUENCE [LARGE SCALE GENOMIC DNA]</scope>
    <source>
        <strain evidence="3">cv. E1</strain>
        <tissue evidence="2">Leaf</tissue>
    </source>
</reference>
<dbReference type="Pfam" id="PF13456">
    <property type="entry name" value="RVT_3"/>
    <property type="match status" value="1"/>
</dbReference>
<dbReference type="OrthoDB" id="1436328at2759"/>
<dbReference type="AlphaFoldDB" id="A0A9D3VD37"/>
<dbReference type="Proteomes" id="UP000828251">
    <property type="component" value="Unassembled WGS sequence"/>
</dbReference>
<evidence type="ECO:0000313" key="2">
    <source>
        <dbReference type="EMBL" id="KAH1081005.1"/>
    </source>
</evidence>
<dbReference type="InterPro" id="IPR036397">
    <property type="entry name" value="RNaseH_sf"/>
</dbReference>
<dbReference type="InterPro" id="IPR002156">
    <property type="entry name" value="RNaseH_domain"/>
</dbReference>
<evidence type="ECO:0000259" key="1">
    <source>
        <dbReference type="Pfam" id="PF13456"/>
    </source>
</evidence>
<dbReference type="PANTHER" id="PTHR47723">
    <property type="entry name" value="OS05G0353850 PROTEIN"/>
    <property type="match status" value="1"/>
</dbReference>
<name>A0A9D3VD37_9ROSI</name>
<dbReference type="PANTHER" id="PTHR47723:SF19">
    <property type="entry name" value="POLYNUCLEOTIDYL TRANSFERASE, RIBONUCLEASE H-LIKE SUPERFAMILY PROTEIN"/>
    <property type="match status" value="1"/>
</dbReference>
<protein>
    <recommendedName>
        <fullName evidence="1">RNase H type-1 domain-containing protein</fullName>
    </recommendedName>
</protein>
<evidence type="ECO:0000313" key="3">
    <source>
        <dbReference type="Proteomes" id="UP000828251"/>
    </source>
</evidence>
<dbReference type="InterPro" id="IPR012337">
    <property type="entry name" value="RNaseH-like_sf"/>
</dbReference>
<accession>A0A9D3VD37</accession>
<sequence>MSEWLLSNLQFLSTSKLGDSSWACLFGIILWRIWKNRNLTIFQGNALTPKDIISVSFNWAKHFLSIHNEELTYQAKQFSVRQNSGTCVFLNTDGAVHSVSGFSATGGVIRNSKGEWILGYNRFLGKCSVANAELWGVLDGLLILQKHGYDEVIIQSDNFENMISISDSKPGDPKNSFIRRIQQILAIEENWFLIYVSREADRVADALAKMAPSNDESLNMLEVPLLAIEEILKDDNFLIICL</sequence>
<dbReference type="Gene3D" id="3.30.420.10">
    <property type="entry name" value="Ribonuclease H-like superfamily/Ribonuclease H"/>
    <property type="match status" value="1"/>
</dbReference>
<feature type="domain" description="RNase H type-1" evidence="1">
    <location>
        <begin position="91"/>
        <end position="211"/>
    </location>
</feature>
<dbReference type="EMBL" id="JAIQCV010000007">
    <property type="protein sequence ID" value="KAH1081005.1"/>
    <property type="molecule type" value="Genomic_DNA"/>
</dbReference>
<dbReference type="GO" id="GO:0004523">
    <property type="term" value="F:RNA-DNA hybrid ribonuclease activity"/>
    <property type="evidence" value="ECO:0007669"/>
    <property type="project" value="InterPro"/>
</dbReference>
<dbReference type="SUPFAM" id="SSF53098">
    <property type="entry name" value="Ribonuclease H-like"/>
    <property type="match status" value="1"/>
</dbReference>
<organism evidence="2 3">
    <name type="scientific">Gossypium stocksii</name>
    <dbReference type="NCBI Taxonomy" id="47602"/>
    <lineage>
        <taxon>Eukaryota</taxon>
        <taxon>Viridiplantae</taxon>
        <taxon>Streptophyta</taxon>
        <taxon>Embryophyta</taxon>
        <taxon>Tracheophyta</taxon>
        <taxon>Spermatophyta</taxon>
        <taxon>Magnoliopsida</taxon>
        <taxon>eudicotyledons</taxon>
        <taxon>Gunneridae</taxon>
        <taxon>Pentapetalae</taxon>
        <taxon>rosids</taxon>
        <taxon>malvids</taxon>
        <taxon>Malvales</taxon>
        <taxon>Malvaceae</taxon>
        <taxon>Malvoideae</taxon>
        <taxon>Gossypium</taxon>
    </lineage>
</organism>
<proteinExistence type="predicted"/>
<gene>
    <name evidence="2" type="ORF">J1N35_020766</name>
</gene>
<comment type="caution">
    <text evidence="2">The sequence shown here is derived from an EMBL/GenBank/DDBJ whole genome shotgun (WGS) entry which is preliminary data.</text>
</comment>
<dbReference type="CDD" id="cd06222">
    <property type="entry name" value="RNase_H_like"/>
    <property type="match status" value="1"/>
</dbReference>
<dbReference type="InterPro" id="IPR053151">
    <property type="entry name" value="RNase_H-like"/>
</dbReference>
<dbReference type="InterPro" id="IPR044730">
    <property type="entry name" value="RNase_H-like_dom_plant"/>
</dbReference>
<keyword evidence="3" id="KW-1185">Reference proteome</keyword>
<dbReference type="GO" id="GO:0003676">
    <property type="term" value="F:nucleic acid binding"/>
    <property type="evidence" value="ECO:0007669"/>
    <property type="project" value="InterPro"/>
</dbReference>